<keyword evidence="2" id="KW-1185">Reference proteome</keyword>
<dbReference type="Proteomes" id="UP000790377">
    <property type="component" value="Unassembled WGS sequence"/>
</dbReference>
<sequence>MHQSPRSLGPSLDQDCGSGSPALTSRARTPLDHFDPIGMMQLHRTLTSEESQSSYQADNKSAGNTSTSSPAELSSKGQRPPESGSSVGTPCDEPEFDFGQVLKDIVKRSSEEGINTRELGVMFQDLRVVGAGAQVSFQPTMGSLFNPAAILRKISAIRHPPVRDILQGFEGVVTPGEMLLVLGRPGSGCSTFLKTIANHRGEYHAVEGEVCYDSFTPKEVEQRYRGDVTYCPEDDVHFPTLTVEETLSFAVKTRTPRSRFSNTSRQESNDSVVDVLTRVFGLRHAKGTVIGNAAIHGASGGEKKRVSIAEALACRSLIGTWDSSTRGLDSSTALEFIHALRTATDIGRVTTLVSIYQAGEQLYDLFDKVCVIAEGKMIYFGPAKEAKQYFVDMGYEPLNRQTTADFLVSVTDPNSRKSRLGCESTVPRTAAQMAANFKSSCLGQLNRQSIDDYRECYVNKPDRKTAYKISAGQEHARHAPKRSAYIISVPMQLRAVMRRKMQIVNGDITTLAVQFGTQIFQAIIIGTVFLNLPDAASAALFLGALFTMTEVPALFAQRPIVLRHQKAAMYFPFVEALAHMIVDIPITLITQLVFCVTVYYLTGLQKTLAQFFTFYLVVFTMTITMKAFLRAVAASFKTESAAMSLAGVAILIISLYTGYAIPRPSIPGGLQWITYLNPLRYGFEAMLVNEFHTLSGTCSTLVPQGPGYENVSLTNQVCTIVGSQPGEVTVDGNLYIYLSYGYKYSDLWRNYGIICAFGLGFVVILLLVTEFNTSSSLNTAVTLFKQGSRPPVLGNDANDEEKAAPIGLDPPNTDTTAANVSKKLTFKTTDVFSWKHVQYAVPISGGELRRLLDDVSGYVEPGKLTALMGETGAGKTTLLNVLAQRAESGEVLGDCFVNGQSLPVDFQAQTGYCQQMDTHLPEATVREALLFSATLRQPPSVPQAEKEAYVEKCLRMCGLEAYGDAIVGSLGVEHRKRTTIGVELAAKPKLLLFLDEPTSGLDSQSAWAILKFLRELADNGQAILCTIHQPSAELFQGFDRLLLLGKGGQTIYSGEIGDNSSTMLSYFERNGATHCDADANPAEYMLDVIGAGAAASTSVDWHDIWKRSPEASDLQAQIEKIHTEGRARPVDRTGRHYEFATSWIHQLLVLMNRGFQSYWRNPTYLMSKLVLNAAGGLIIGFTYFQTESNLQGTQNKLFLTFIATVICVPVVQQLQIVFIDVRTVYEIRERPSRMYTWTALITSQFLVEIPWNILGSSLFFFCLYWTVGFDSDRAGYTYLMYAVAFPLYYTATGQAVAAMAPTPLIAGLLFATLFAFMIIFNGVLQPFKQLGWWRWMYRVSPFTYLIEGLVGQAIGGQPIICASTELVTVLPPPGTSCTTYMTPFVSMAGGYLVTADTECQYCPYRVTDQFLLNTSNIEYGHHWRNLGIFLGTAVFNGVAIFALMYMFRIHSGSVFCSLTQKFRRSK</sequence>
<evidence type="ECO:0000313" key="2">
    <source>
        <dbReference type="Proteomes" id="UP000790377"/>
    </source>
</evidence>
<dbReference type="EMBL" id="MU267866">
    <property type="protein sequence ID" value="KAH7907835.1"/>
    <property type="molecule type" value="Genomic_DNA"/>
</dbReference>
<reference evidence="1" key="1">
    <citation type="journal article" date="2021" name="New Phytol.">
        <title>Evolutionary innovations through gain and loss of genes in the ectomycorrhizal Boletales.</title>
        <authorList>
            <person name="Wu G."/>
            <person name="Miyauchi S."/>
            <person name="Morin E."/>
            <person name="Kuo A."/>
            <person name="Drula E."/>
            <person name="Varga T."/>
            <person name="Kohler A."/>
            <person name="Feng B."/>
            <person name="Cao Y."/>
            <person name="Lipzen A."/>
            <person name="Daum C."/>
            <person name="Hundley H."/>
            <person name="Pangilinan J."/>
            <person name="Johnson J."/>
            <person name="Barry K."/>
            <person name="LaButti K."/>
            <person name="Ng V."/>
            <person name="Ahrendt S."/>
            <person name="Min B."/>
            <person name="Choi I.G."/>
            <person name="Park H."/>
            <person name="Plett J.M."/>
            <person name="Magnuson J."/>
            <person name="Spatafora J.W."/>
            <person name="Nagy L.G."/>
            <person name="Henrissat B."/>
            <person name="Grigoriev I.V."/>
            <person name="Yang Z.L."/>
            <person name="Xu J."/>
            <person name="Martin F.M."/>
        </authorList>
    </citation>
    <scope>NUCLEOTIDE SEQUENCE</scope>
    <source>
        <strain evidence="1">ATCC 28755</strain>
    </source>
</reference>
<gene>
    <name evidence="1" type="ORF">BJ138DRAFT_1159091</name>
</gene>
<evidence type="ECO:0000313" key="1">
    <source>
        <dbReference type="EMBL" id="KAH7907835.1"/>
    </source>
</evidence>
<comment type="caution">
    <text evidence="1">The sequence shown here is derived from an EMBL/GenBank/DDBJ whole genome shotgun (WGS) entry which is preliminary data.</text>
</comment>
<protein>
    <submittedName>
        <fullName evidence="1">ABC-2 type transporter-domain-containing protein</fullName>
    </submittedName>
</protein>
<organism evidence="1 2">
    <name type="scientific">Hygrophoropsis aurantiaca</name>
    <dbReference type="NCBI Taxonomy" id="72124"/>
    <lineage>
        <taxon>Eukaryota</taxon>
        <taxon>Fungi</taxon>
        <taxon>Dikarya</taxon>
        <taxon>Basidiomycota</taxon>
        <taxon>Agaricomycotina</taxon>
        <taxon>Agaricomycetes</taxon>
        <taxon>Agaricomycetidae</taxon>
        <taxon>Boletales</taxon>
        <taxon>Coniophorineae</taxon>
        <taxon>Hygrophoropsidaceae</taxon>
        <taxon>Hygrophoropsis</taxon>
    </lineage>
</organism>
<proteinExistence type="predicted"/>
<name>A0ACB8A3D3_9AGAM</name>
<accession>A0ACB8A3D3</accession>